<comment type="pathway">
    <text evidence="1">Cofactor biosynthesis; ubiquinone biosynthesis.</text>
</comment>
<dbReference type="InterPro" id="IPR038989">
    <property type="entry name" value="UbiJ"/>
</dbReference>
<dbReference type="PANTHER" id="PTHR38693:SF1">
    <property type="entry name" value="UBIQUINONE BIOSYNTHESIS ACCESSORY FACTOR UBIJ"/>
    <property type="match status" value="1"/>
</dbReference>
<evidence type="ECO:0000259" key="3">
    <source>
        <dbReference type="Pfam" id="PF02036"/>
    </source>
</evidence>
<feature type="domain" description="SCP2" evidence="3">
    <location>
        <begin position="33"/>
        <end position="131"/>
    </location>
</feature>
<comment type="subcellular location">
    <subcellularLocation>
        <location evidence="1">Cytoplasm</location>
    </subcellularLocation>
</comment>
<keyword evidence="2" id="KW-0175">Coiled coil</keyword>
<gene>
    <name evidence="1" type="primary">ubiJ</name>
    <name evidence="4" type="synonym">yigP</name>
    <name evidence="5" type="ORF">PCAR9_A10100</name>
    <name evidence="4" type="ORF">PCARR_a3255</name>
</gene>
<dbReference type="InterPro" id="IPR036527">
    <property type="entry name" value="SCP2_sterol-bd_dom_sf"/>
</dbReference>
<keyword evidence="7" id="KW-1185">Reference proteome</keyword>
<evidence type="ECO:0000256" key="2">
    <source>
        <dbReference type="SAM" id="Coils"/>
    </source>
</evidence>
<comment type="similarity">
    <text evidence="1">Belongs to the UbiJ family.</text>
</comment>
<evidence type="ECO:0000313" key="7">
    <source>
        <dbReference type="Proteomes" id="UP000615003"/>
    </source>
</evidence>
<reference evidence="4 7" key="1">
    <citation type="submission" date="2015-06" db="EMBL/GenBank/DDBJ databases">
        <title>Genome sequence of Pseudoalteromonas carrageenovora.</title>
        <authorList>
            <person name="Xie B.-B."/>
            <person name="Rong J.-C."/>
            <person name="Qin Q.-L."/>
            <person name="Zhang Y.-Z."/>
        </authorList>
    </citation>
    <scope>NUCLEOTIDE SEQUENCE [LARGE SCALE GENOMIC DNA]</scope>
    <source>
        <strain evidence="4 7">IAM 12662</strain>
    </source>
</reference>
<sequence length="227" mass="25518">MALDNTVNNNSGVTPAEFFMLPNFVLSLIERVLNQALELDPQLSQKLSAVKHQRLVVEVRDWQQSIQLIYSDEQLHLYSALNNENADCMISADINTLLALKNPAMLTQLIRQDKLDLQGDLNIAQTYSNAFSSLDIDWPEQLSGYIGDAPAQLLFQNLTMLKHQGAKAHSKISSMLSSLFQDELAITIHPLELEQFKQKNRELKGQVAAVEQRINALLNSFSSSKPR</sequence>
<reference evidence="5 6" key="2">
    <citation type="submission" date="2017-11" db="EMBL/GenBank/DDBJ databases">
        <authorList>
            <person name="Han C.G."/>
        </authorList>
    </citation>
    <scope>NUCLEOTIDE SEQUENCE [LARGE SCALE GENOMIC DNA]</scope>
    <source>
        <strain evidence="6">ATCC 43555</strain>
        <strain evidence="5">ATCC43555</strain>
    </source>
</reference>
<dbReference type="GO" id="GO:0006744">
    <property type="term" value="P:ubiquinone biosynthetic process"/>
    <property type="evidence" value="ECO:0007669"/>
    <property type="project" value="UniProtKB-UniRule"/>
</dbReference>
<comment type="function">
    <text evidence="1">Required for ubiquinone (coenzyme Q) biosynthesis. Binds hydrophobic ubiquinone biosynthetic intermediates via its SCP2 domain and is essential for the stability of the Ubi complex. May constitute a docking platform where Ubi enzymes assemble and access their SCP2-bound polyprenyl substrates.</text>
</comment>
<dbReference type="InterPro" id="IPR003033">
    <property type="entry name" value="SCP2_sterol-bd_dom"/>
</dbReference>
<protein>
    <recommendedName>
        <fullName evidence="1">Ubiquinone biosynthesis accessory factor UbiJ</fullName>
    </recommendedName>
</protein>
<dbReference type="AlphaFoldDB" id="A0A2K4X552"/>
<dbReference type="SUPFAM" id="SSF55718">
    <property type="entry name" value="SCP-like"/>
    <property type="match status" value="1"/>
</dbReference>
<evidence type="ECO:0000313" key="4">
    <source>
        <dbReference type="EMBL" id="MBE0381483.1"/>
    </source>
</evidence>
<evidence type="ECO:0000256" key="1">
    <source>
        <dbReference type="HAMAP-Rule" id="MF_02215"/>
    </source>
</evidence>
<feature type="coiled-coil region" evidence="2">
    <location>
        <begin position="193"/>
        <end position="220"/>
    </location>
</feature>
<name>A0A2K4X552_PSEVC</name>
<keyword evidence="1" id="KW-0963">Cytoplasm</keyword>
<dbReference type="UniPathway" id="UPA00232"/>
<evidence type="ECO:0000313" key="6">
    <source>
        <dbReference type="Proteomes" id="UP000238288"/>
    </source>
</evidence>
<dbReference type="GO" id="GO:0005737">
    <property type="term" value="C:cytoplasm"/>
    <property type="evidence" value="ECO:0007669"/>
    <property type="project" value="UniProtKB-SubCell"/>
</dbReference>
<dbReference type="Proteomes" id="UP000615003">
    <property type="component" value="Unassembled WGS sequence"/>
</dbReference>
<accession>A0A2K4X552</accession>
<keyword evidence="1" id="KW-0831">Ubiquinone biosynthesis</keyword>
<dbReference type="EMBL" id="AQGW01000015">
    <property type="protein sequence ID" value="MBE0381483.1"/>
    <property type="molecule type" value="Genomic_DNA"/>
</dbReference>
<evidence type="ECO:0000313" key="5">
    <source>
        <dbReference type="EMBL" id="SOU39399.1"/>
    </source>
</evidence>
<dbReference type="HAMAP" id="MF_02215">
    <property type="entry name" value="UbiJ"/>
    <property type="match status" value="1"/>
</dbReference>
<keyword evidence="5" id="KW-0830">Ubiquinone</keyword>
<dbReference type="Pfam" id="PF02036">
    <property type="entry name" value="SCP2"/>
    <property type="match status" value="1"/>
</dbReference>
<dbReference type="Proteomes" id="UP000238288">
    <property type="component" value="Chromosome PCAR9a"/>
</dbReference>
<dbReference type="GeneID" id="93662035"/>
<dbReference type="OrthoDB" id="5801225at2"/>
<organism evidence="5 6">
    <name type="scientific">Pseudoalteromonas carrageenovora IAM 12662</name>
    <dbReference type="NCBI Taxonomy" id="1314868"/>
    <lineage>
        <taxon>Bacteria</taxon>
        <taxon>Pseudomonadati</taxon>
        <taxon>Pseudomonadota</taxon>
        <taxon>Gammaproteobacteria</taxon>
        <taxon>Alteromonadales</taxon>
        <taxon>Pseudoalteromonadaceae</taxon>
        <taxon>Pseudoalteromonas</taxon>
    </lineage>
</organism>
<dbReference type="PANTHER" id="PTHR38693">
    <property type="entry name" value="UBIQUINONE BIOSYNTHESIS PROTEIN UBIJ"/>
    <property type="match status" value="1"/>
</dbReference>
<dbReference type="RefSeq" id="WP_104641724.1">
    <property type="nucleotide sequence ID" value="NZ_AQGW01000015.1"/>
</dbReference>
<dbReference type="EMBL" id="LT965928">
    <property type="protein sequence ID" value="SOU39399.1"/>
    <property type="molecule type" value="Genomic_DNA"/>
</dbReference>
<proteinExistence type="inferred from homology"/>